<protein>
    <submittedName>
        <fullName evidence="1">Uncharacterized protein</fullName>
    </submittedName>
</protein>
<dbReference type="AlphaFoldDB" id="A0A4Y2X9E9"/>
<accession>A0A4Y2X9E9</accession>
<evidence type="ECO:0000313" key="2">
    <source>
        <dbReference type="Proteomes" id="UP000499080"/>
    </source>
</evidence>
<comment type="caution">
    <text evidence="1">The sequence shown here is derived from an EMBL/GenBank/DDBJ whole genome shotgun (WGS) entry which is preliminary data.</text>
</comment>
<dbReference type="Proteomes" id="UP000499080">
    <property type="component" value="Unassembled WGS sequence"/>
</dbReference>
<evidence type="ECO:0000313" key="1">
    <source>
        <dbReference type="EMBL" id="GBO46231.1"/>
    </source>
</evidence>
<gene>
    <name evidence="1" type="ORF">AVEN_134323_1</name>
</gene>
<sequence>MSLRSSGRAVADDGYEDSDLSPRAIAITVIPCPGVPRQDEGNSVK</sequence>
<name>A0A4Y2X9E9_ARAVE</name>
<feature type="non-terminal residue" evidence="1">
    <location>
        <position position="45"/>
    </location>
</feature>
<proteinExistence type="predicted"/>
<organism evidence="1 2">
    <name type="scientific">Araneus ventricosus</name>
    <name type="common">Orbweaver spider</name>
    <name type="synonym">Epeira ventricosa</name>
    <dbReference type="NCBI Taxonomy" id="182803"/>
    <lineage>
        <taxon>Eukaryota</taxon>
        <taxon>Metazoa</taxon>
        <taxon>Ecdysozoa</taxon>
        <taxon>Arthropoda</taxon>
        <taxon>Chelicerata</taxon>
        <taxon>Arachnida</taxon>
        <taxon>Araneae</taxon>
        <taxon>Araneomorphae</taxon>
        <taxon>Entelegynae</taxon>
        <taxon>Araneoidea</taxon>
        <taxon>Araneidae</taxon>
        <taxon>Araneus</taxon>
    </lineage>
</organism>
<dbReference type="EMBL" id="BGPR01073768">
    <property type="protein sequence ID" value="GBO46231.1"/>
    <property type="molecule type" value="Genomic_DNA"/>
</dbReference>
<reference evidence="1 2" key="1">
    <citation type="journal article" date="2019" name="Sci. Rep.">
        <title>Orb-weaving spider Araneus ventricosus genome elucidates the spidroin gene catalogue.</title>
        <authorList>
            <person name="Kono N."/>
            <person name="Nakamura H."/>
            <person name="Ohtoshi R."/>
            <person name="Moran D.A.P."/>
            <person name="Shinohara A."/>
            <person name="Yoshida Y."/>
            <person name="Fujiwara M."/>
            <person name="Mori M."/>
            <person name="Tomita M."/>
            <person name="Arakawa K."/>
        </authorList>
    </citation>
    <scope>NUCLEOTIDE SEQUENCE [LARGE SCALE GENOMIC DNA]</scope>
</reference>
<keyword evidence="2" id="KW-1185">Reference proteome</keyword>